<feature type="region of interest" description="Disordered" evidence="1">
    <location>
        <begin position="146"/>
        <end position="170"/>
    </location>
</feature>
<evidence type="ECO:0000313" key="3">
    <source>
        <dbReference type="Proteomes" id="UP001372834"/>
    </source>
</evidence>
<reference evidence="2 3" key="1">
    <citation type="submission" date="2023-10" db="EMBL/GenBank/DDBJ databases">
        <title>Genomes of two closely related lineages of the louse Polyplax serrata with different host specificities.</title>
        <authorList>
            <person name="Martinu J."/>
            <person name="Tarabai H."/>
            <person name="Stefka J."/>
            <person name="Hypsa V."/>
        </authorList>
    </citation>
    <scope>NUCLEOTIDE SEQUENCE [LARGE SCALE GENOMIC DNA]</scope>
    <source>
        <strain evidence="2">HR10_N</strain>
    </source>
</reference>
<feature type="compositionally biased region" description="Basic residues" evidence="1">
    <location>
        <begin position="547"/>
        <end position="562"/>
    </location>
</feature>
<feature type="region of interest" description="Disordered" evidence="1">
    <location>
        <begin position="502"/>
        <end position="588"/>
    </location>
</feature>
<gene>
    <name evidence="2" type="ORF">RUM43_003250</name>
</gene>
<dbReference type="EMBL" id="JAWJWE010000036">
    <property type="protein sequence ID" value="KAK6629433.1"/>
    <property type="molecule type" value="Genomic_DNA"/>
</dbReference>
<dbReference type="Proteomes" id="UP001372834">
    <property type="component" value="Unassembled WGS sequence"/>
</dbReference>
<evidence type="ECO:0000256" key="1">
    <source>
        <dbReference type="SAM" id="MobiDB-lite"/>
    </source>
</evidence>
<feature type="region of interest" description="Disordered" evidence="1">
    <location>
        <begin position="190"/>
        <end position="209"/>
    </location>
</feature>
<name>A0AAN8Q0G7_POLSC</name>
<evidence type="ECO:0000313" key="2">
    <source>
        <dbReference type="EMBL" id="KAK6629433.1"/>
    </source>
</evidence>
<sequence length="588" mass="65017">MKPLSFENLRRFMIGGKKKKDRNESSFKRSDSFKRISIKRNYLDRGKKHRQQAVEAAVVAATCTNVEATVKVTKPSITAASVSKATSAGHIARARGGGKCQSPVPINGDSLKAPLVKPAASPDCHDSMVIGYNQWLKGMKTDDTTNYETTAEEKPPTPPPRKKTGSLSGSFHSSTLDILKLEHSPVAVEKKYHGKNRQPSPTVNKSRDSLISLSPQISRSSLSPVPSRTDSGLSINLGRVWIDAPLAMAPRSLELPRPVAPPAGMSNEPARIHHSLDSALKESGRTSRRHHLETSPITSNSYYVSNLSSVSRTLSSSTTHTNKSRDSSSKDSGFSFSISIPRLTDFTSISGNTSGFFRKKKKLTRPKPSVSRDGYFKRTSGATRITENKLNSVKRSNSKKKRAKREKATKGNACRSDIYAFAANRSTKSLKSLKMEPMVFVTPEKRKPGGSQKKYQVKEVRDFSLFVDVPSPPLFSSQYEANEMEDEEQEDKLYESIGDHQETADLTTEGQVCNTVDDKDSDGSEINYTDTDDERGTFIPLGVSPVPRRKPVRKKKSTRRNVKYVAKPGIHRAQSTLRRSRRAKKTGT</sequence>
<feature type="compositionally biased region" description="Basic residues" evidence="1">
    <location>
        <begin position="578"/>
        <end position="588"/>
    </location>
</feature>
<accession>A0AAN8Q0G7</accession>
<feature type="compositionally biased region" description="Polar residues" evidence="1">
    <location>
        <begin position="504"/>
        <end position="514"/>
    </location>
</feature>
<organism evidence="2 3">
    <name type="scientific">Polyplax serrata</name>
    <name type="common">Common mouse louse</name>
    <dbReference type="NCBI Taxonomy" id="468196"/>
    <lineage>
        <taxon>Eukaryota</taxon>
        <taxon>Metazoa</taxon>
        <taxon>Ecdysozoa</taxon>
        <taxon>Arthropoda</taxon>
        <taxon>Hexapoda</taxon>
        <taxon>Insecta</taxon>
        <taxon>Pterygota</taxon>
        <taxon>Neoptera</taxon>
        <taxon>Paraneoptera</taxon>
        <taxon>Psocodea</taxon>
        <taxon>Troctomorpha</taxon>
        <taxon>Phthiraptera</taxon>
        <taxon>Anoplura</taxon>
        <taxon>Polyplacidae</taxon>
        <taxon>Polyplax</taxon>
    </lineage>
</organism>
<protein>
    <submittedName>
        <fullName evidence="2">Uncharacterized protein</fullName>
    </submittedName>
</protein>
<comment type="caution">
    <text evidence="2">The sequence shown here is derived from an EMBL/GenBank/DDBJ whole genome shotgun (WGS) entry which is preliminary data.</text>
</comment>
<proteinExistence type="predicted"/>
<dbReference type="AlphaFoldDB" id="A0AAN8Q0G7"/>